<evidence type="ECO:0000313" key="10">
    <source>
        <dbReference type="Proteomes" id="UP001060150"/>
    </source>
</evidence>
<dbReference type="PANTHER" id="PTHR43856">
    <property type="entry name" value="CARDIOLIPIN HYDROLASE"/>
    <property type="match status" value="1"/>
</dbReference>
<evidence type="ECO:0000256" key="2">
    <source>
        <dbReference type="ARBA" id="ARBA00008664"/>
    </source>
</evidence>
<dbReference type="Gene3D" id="3.30.870.10">
    <property type="entry name" value="Endonuclease Chain A"/>
    <property type="match status" value="2"/>
</dbReference>
<dbReference type="InterPro" id="IPR051406">
    <property type="entry name" value="PLD_domain"/>
</dbReference>
<evidence type="ECO:0000256" key="6">
    <source>
        <dbReference type="ARBA" id="ARBA00023098"/>
    </source>
</evidence>
<evidence type="ECO:0000256" key="7">
    <source>
        <dbReference type="SAM" id="SignalP"/>
    </source>
</evidence>
<dbReference type="Pfam" id="PF13091">
    <property type="entry name" value="PLDc_2"/>
    <property type="match status" value="2"/>
</dbReference>
<evidence type="ECO:0000256" key="5">
    <source>
        <dbReference type="ARBA" id="ARBA00022963"/>
    </source>
</evidence>
<keyword evidence="4" id="KW-0378">Hydrolase</keyword>
<evidence type="ECO:0000256" key="3">
    <source>
        <dbReference type="ARBA" id="ARBA00012027"/>
    </source>
</evidence>
<evidence type="ECO:0000313" key="9">
    <source>
        <dbReference type="EMBL" id="UUS35115.1"/>
    </source>
</evidence>
<dbReference type="EC" id="3.1.4.4" evidence="3"/>
<keyword evidence="10" id="KW-1185">Reference proteome</keyword>
<reference evidence="9" key="1">
    <citation type="submission" date="2022-08" db="EMBL/GenBank/DDBJ databases">
        <title>Streptomyces changanensis sp. nov., an actinomycete isolated from soil.</title>
        <authorList>
            <person name="Wu H."/>
            <person name="Han L."/>
        </authorList>
    </citation>
    <scope>NUCLEOTIDE SEQUENCE</scope>
    <source>
        <strain evidence="9">HL-66</strain>
        <plasmid evidence="9">unnamed</plasmid>
    </source>
</reference>
<protein>
    <recommendedName>
        <fullName evidence="3">phospholipase D</fullName>
        <ecNumber evidence="3">3.1.4.4</ecNumber>
    </recommendedName>
</protein>
<keyword evidence="6" id="KW-0443">Lipid metabolism</keyword>
<evidence type="ECO:0000256" key="1">
    <source>
        <dbReference type="ARBA" id="ARBA00000798"/>
    </source>
</evidence>
<keyword evidence="5" id="KW-0442">Lipid degradation</keyword>
<sequence>MRTRHKLRPVALAAAFLASVFTVSATPAGAETAPATAGVTTQAVFNNPIGTVAEQRAIVDKQIELIAGAPAGSLIRLSYYYLNDPDFADALIAAHDRGVRVQAIFDEKALHKEYAPIYSRLAEKLGSDPARPSFLMTCGTGRGCVGTRMNNGVVAINHNKFMLFTETQGTERVVVQSSANLHAGRDGRLGWNNALVLAGNDAIYEAYEGYFEDLRARIPNNDYYKTGRPPLASGNAKIHFFPRAEAPGKNFYEDSSEDTISTILDNVQCHGNSVVGTTDTHRTRIRVSMTAFARPYLASKLNELDAAGCYVEVALTYSPPKDDGKYSFAEDSLNRLLAKTSSSYGGVITKYYCGQDATWIHDKFLLIEGKYYNTPDRKIVWTGSHNLTTNSLRQSDETLLQLEDPAVHDAYVAQYNKLRAATTHQPANGTPIACPRTPA</sequence>
<keyword evidence="7" id="KW-0732">Signal</keyword>
<feature type="signal peptide" evidence="7">
    <location>
        <begin position="1"/>
        <end position="25"/>
    </location>
</feature>
<dbReference type="SUPFAM" id="SSF56024">
    <property type="entry name" value="Phospholipase D/nuclease"/>
    <property type="match status" value="2"/>
</dbReference>
<gene>
    <name evidence="9" type="ORF">NRO40_30410</name>
</gene>
<dbReference type="RefSeq" id="WP_257375596.1">
    <property type="nucleotide sequence ID" value="NZ_CP102333.1"/>
</dbReference>
<dbReference type="EMBL" id="CP102333">
    <property type="protein sequence ID" value="UUS35115.1"/>
    <property type="molecule type" value="Genomic_DNA"/>
</dbReference>
<dbReference type="InterPro" id="IPR025202">
    <property type="entry name" value="PLD-like_dom"/>
</dbReference>
<dbReference type="Proteomes" id="UP001060150">
    <property type="component" value="Plasmid unnamed"/>
</dbReference>
<accession>A0ABY5NGE6</accession>
<keyword evidence="9" id="KW-0614">Plasmid</keyword>
<proteinExistence type="inferred from homology"/>
<comment type="catalytic activity">
    <reaction evidence="1">
        <text>a 1,2-diacyl-sn-glycero-3-phosphocholine + H2O = a 1,2-diacyl-sn-glycero-3-phosphate + choline + H(+)</text>
        <dbReference type="Rhea" id="RHEA:14445"/>
        <dbReference type="ChEBI" id="CHEBI:15354"/>
        <dbReference type="ChEBI" id="CHEBI:15377"/>
        <dbReference type="ChEBI" id="CHEBI:15378"/>
        <dbReference type="ChEBI" id="CHEBI:57643"/>
        <dbReference type="ChEBI" id="CHEBI:58608"/>
        <dbReference type="EC" id="3.1.4.4"/>
    </reaction>
</comment>
<feature type="chain" id="PRO_5045543359" description="phospholipase D" evidence="7">
    <location>
        <begin position="26"/>
        <end position="439"/>
    </location>
</feature>
<feature type="domain" description="Phospholipase D-like" evidence="8">
    <location>
        <begin position="283"/>
        <end position="417"/>
    </location>
</feature>
<feature type="domain" description="Phospholipase D-like" evidence="8">
    <location>
        <begin position="71"/>
        <end position="213"/>
    </location>
</feature>
<geneLocation type="plasmid" evidence="9 10">
    <name>unnamed</name>
</geneLocation>
<evidence type="ECO:0000259" key="8">
    <source>
        <dbReference type="Pfam" id="PF13091"/>
    </source>
</evidence>
<evidence type="ECO:0000256" key="4">
    <source>
        <dbReference type="ARBA" id="ARBA00022801"/>
    </source>
</evidence>
<name>A0ABY5NGE6_9ACTN</name>
<comment type="similarity">
    <text evidence="2">Belongs to the phospholipase D family.</text>
</comment>
<dbReference type="PANTHER" id="PTHR43856:SF1">
    <property type="entry name" value="MITOCHONDRIAL CARDIOLIPIN HYDROLASE"/>
    <property type="match status" value="1"/>
</dbReference>
<organism evidence="9 10">
    <name type="scientific">Streptomyces changanensis</name>
    <dbReference type="NCBI Taxonomy" id="2964669"/>
    <lineage>
        <taxon>Bacteria</taxon>
        <taxon>Bacillati</taxon>
        <taxon>Actinomycetota</taxon>
        <taxon>Actinomycetes</taxon>
        <taxon>Kitasatosporales</taxon>
        <taxon>Streptomycetaceae</taxon>
        <taxon>Streptomyces</taxon>
    </lineage>
</organism>